<reference evidence="1 2" key="1">
    <citation type="journal article" date="2019" name="Nat. Ecol. Evol.">
        <title>Megaphylogeny resolves global patterns of mushroom evolution.</title>
        <authorList>
            <person name="Varga T."/>
            <person name="Krizsan K."/>
            <person name="Foldi C."/>
            <person name="Dima B."/>
            <person name="Sanchez-Garcia M."/>
            <person name="Sanchez-Ramirez S."/>
            <person name="Szollosi G.J."/>
            <person name="Szarkandi J.G."/>
            <person name="Papp V."/>
            <person name="Albert L."/>
            <person name="Andreopoulos W."/>
            <person name="Angelini C."/>
            <person name="Antonin V."/>
            <person name="Barry K.W."/>
            <person name="Bougher N.L."/>
            <person name="Buchanan P."/>
            <person name="Buyck B."/>
            <person name="Bense V."/>
            <person name="Catcheside P."/>
            <person name="Chovatia M."/>
            <person name="Cooper J."/>
            <person name="Damon W."/>
            <person name="Desjardin D."/>
            <person name="Finy P."/>
            <person name="Geml J."/>
            <person name="Haridas S."/>
            <person name="Hughes K."/>
            <person name="Justo A."/>
            <person name="Karasinski D."/>
            <person name="Kautmanova I."/>
            <person name="Kiss B."/>
            <person name="Kocsube S."/>
            <person name="Kotiranta H."/>
            <person name="LaButti K.M."/>
            <person name="Lechner B.E."/>
            <person name="Liimatainen K."/>
            <person name="Lipzen A."/>
            <person name="Lukacs Z."/>
            <person name="Mihaltcheva S."/>
            <person name="Morgado L.N."/>
            <person name="Niskanen T."/>
            <person name="Noordeloos M.E."/>
            <person name="Ohm R.A."/>
            <person name="Ortiz-Santana B."/>
            <person name="Ovrebo C."/>
            <person name="Racz N."/>
            <person name="Riley R."/>
            <person name="Savchenko A."/>
            <person name="Shiryaev A."/>
            <person name="Soop K."/>
            <person name="Spirin V."/>
            <person name="Szebenyi C."/>
            <person name="Tomsovsky M."/>
            <person name="Tulloss R.E."/>
            <person name="Uehling J."/>
            <person name="Grigoriev I.V."/>
            <person name="Vagvolgyi C."/>
            <person name="Papp T."/>
            <person name="Martin F.M."/>
            <person name="Miettinen O."/>
            <person name="Hibbett D.S."/>
            <person name="Nagy L.G."/>
        </authorList>
    </citation>
    <scope>NUCLEOTIDE SEQUENCE [LARGE SCALE GENOMIC DNA]</scope>
    <source>
        <strain evidence="1 2">CBS 962.96</strain>
    </source>
</reference>
<protein>
    <submittedName>
        <fullName evidence="1">Uncharacterized protein</fullName>
    </submittedName>
</protein>
<accession>A0A4S8LWZ2</accession>
<sequence length="346" mass="37877">MENDEGGVWSLPDDFILVYVCSVDEWERPSIHKPLLDKFAMSVTITLNSNIRSQLTSISRPMSFRGSPILSPVPLLPGHAPSSSTQPFIQTIPTRQMSPGMLSTNSNKSTNLSPLIPSELMRHLRKTYSKVHFPSTLNIYISDLFSAARHYPQLDGTLLSATALSEAFELTRASRVLGGSPTGMELIFDKVERNPKPIGSAESVSDEDGDFSLNMEPPWIDVANYDHTGNGYAAVGNGNGMSTLHPLASDGSGLVMENEFQDGGSREVEVRVLDVTQADVARIFPRVVTHRVRVRNGPEDEVLAGAFFGATSASYVYGAEAIKARRIEENHITVKDIMVKVLNMVN</sequence>
<organism evidence="1 2">
    <name type="scientific">Dendrothele bispora (strain CBS 962.96)</name>
    <dbReference type="NCBI Taxonomy" id="1314807"/>
    <lineage>
        <taxon>Eukaryota</taxon>
        <taxon>Fungi</taxon>
        <taxon>Dikarya</taxon>
        <taxon>Basidiomycota</taxon>
        <taxon>Agaricomycotina</taxon>
        <taxon>Agaricomycetes</taxon>
        <taxon>Agaricomycetidae</taxon>
        <taxon>Agaricales</taxon>
        <taxon>Agaricales incertae sedis</taxon>
        <taxon>Dendrothele</taxon>
    </lineage>
</organism>
<dbReference type="Proteomes" id="UP000297245">
    <property type="component" value="Unassembled WGS sequence"/>
</dbReference>
<name>A0A4S8LWZ2_DENBC</name>
<keyword evidence="2" id="KW-1185">Reference proteome</keyword>
<gene>
    <name evidence="1" type="ORF">K435DRAFT_779520</name>
</gene>
<evidence type="ECO:0000313" key="2">
    <source>
        <dbReference type="Proteomes" id="UP000297245"/>
    </source>
</evidence>
<dbReference type="EMBL" id="ML179230">
    <property type="protein sequence ID" value="THU94147.1"/>
    <property type="molecule type" value="Genomic_DNA"/>
</dbReference>
<proteinExistence type="predicted"/>
<evidence type="ECO:0000313" key="1">
    <source>
        <dbReference type="EMBL" id="THU94147.1"/>
    </source>
</evidence>
<dbReference type="AlphaFoldDB" id="A0A4S8LWZ2"/>
<dbReference type="OrthoDB" id="5582146at2759"/>